<evidence type="ECO:0000313" key="2">
    <source>
        <dbReference type="EMBL" id="MFC7191503.1"/>
    </source>
</evidence>
<dbReference type="EMBL" id="JBHTAX010000001">
    <property type="protein sequence ID" value="MFC7191503.1"/>
    <property type="molecule type" value="Genomic_DNA"/>
</dbReference>
<keyword evidence="1" id="KW-0812">Transmembrane</keyword>
<gene>
    <name evidence="2" type="ORF">ACFQL7_17985</name>
</gene>
<comment type="caution">
    <text evidence="2">The sequence shown here is derived from an EMBL/GenBank/DDBJ whole genome shotgun (WGS) entry which is preliminary data.</text>
</comment>
<accession>A0ABD5YQQ4</accession>
<name>A0ABD5YQQ4_9EURY</name>
<proteinExistence type="predicted"/>
<protein>
    <submittedName>
        <fullName evidence="2">Uncharacterized protein</fullName>
    </submittedName>
</protein>
<dbReference type="AlphaFoldDB" id="A0ABD5YQQ4"/>
<organism evidence="2 3">
    <name type="scientific">Halocatena marina</name>
    <dbReference type="NCBI Taxonomy" id="2934937"/>
    <lineage>
        <taxon>Archaea</taxon>
        <taxon>Methanobacteriati</taxon>
        <taxon>Methanobacteriota</taxon>
        <taxon>Stenosarchaea group</taxon>
        <taxon>Halobacteria</taxon>
        <taxon>Halobacteriales</taxon>
        <taxon>Natronomonadaceae</taxon>
        <taxon>Halocatena</taxon>
    </lineage>
</organism>
<evidence type="ECO:0000256" key="1">
    <source>
        <dbReference type="SAM" id="Phobius"/>
    </source>
</evidence>
<sequence length="82" mass="8534">MDPSVTLDMVLSSSIPVVPLSSGSTAMSTVLLLGVFALFLLGAEIFTNGVEWLGHRPKVGSPTGSPRCSTLTVAHTAFDRTS</sequence>
<keyword evidence="1" id="KW-1133">Transmembrane helix</keyword>
<feature type="transmembrane region" description="Helical" evidence="1">
    <location>
        <begin position="20"/>
        <end position="41"/>
    </location>
</feature>
<reference evidence="2 3" key="1">
    <citation type="journal article" date="2019" name="Int. J. Syst. Evol. Microbiol.">
        <title>The Global Catalogue of Microorganisms (GCM) 10K type strain sequencing project: providing services to taxonomists for standard genome sequencing and annotation.</title>
        <authorList>
            <consortium name="The Broad Institute Genomics Platform"/>
            <consortium name="The Broad Institute Genome Sequencing Center for Infectious Disease"/>
            <person name="Wu L."/>
            <person name="Ma J."/>
        </authorList>
    </citation>
    <scope>NUCLEOTIDE SEQUENCE [LARGE SCALE GENOMIC DNA]</scope>
    <source>
        <strain evidence="2 3">RDMS1</strain>
    </source>
</reference>
<keyword evidence="1" id="KW-0472">Membrane</keyword>
<dbReference type="RefSeq" id="WP_390206212.1">
    <property type="nucleotide sequence ID" value="NZ_JBHSZC010000001.1"/>
</dbReference>
<dbReference type="Proteomes" id="UP001596417">
    <property type="component" value="Unassembled WGS sequence"/>
</dbReference>
<evidence type="ECO:0000313" key="3">
    <source>
        <dbReference type="Proteomes" id="UP001596417"/>
    </source>
</evidence>
<keyword evidence="3" id="KW-1185">Reference proteome</keyword>